<dbReference type="SMART" id="SM00797">
    <property type="entry name" value="AHS2"/>
    <property type="match status" value="1"/>
</dbReference>
<dbReference type="OrthoDB" id="9768696at2"/>
<dbReference type="InterPro" id="IPR029000">
    <property type="entry name" value="Cyclophilin-like_dom_sf"/>
</dbReference>
<dbReference type="InterPro" id="IPR052708">
    <property type="entry name" value="PxpC"/>
</dbReference>
<dbReference type="Pfam" id="PF02626">
    <property type="entry name" value="CT_A_B"/>
    <property type="match status" value="1"/>
</dbReference>
<evidence type="ECO:0000259" key="5">
    <source>
        <dbReference type="SMART" id="SM00797"/>
    </source>
</evidence>
<keyword evidence="1" id="KW-0547">Nucleotide-binding</keyword>
<dbReference type="EMBL" id="VLJN01000019">
    <property type="protein sequence ID" value="TWG85281.1"/>
    <property type="molecule type" value="Genomic_DNA"/>
</dbReference>
<proteinExistence type="predicted"/>
<keyword evidence="7" id="KW-1185">Reference proteome</keyword>
<gene>
    <name evidence="6" type="ORF">L602_002600000440</name>
</gene>
<feature type="domain" description="Carboxyltransferase" evidence="5">
    <location>
        <begin position="23"/>
        <end position="325"/>
    </location>
</feature>
<evidence type="ECO:0000313" key="6">
    <source>
        <dbReference type="EMBL" id="TWG85281.1"/>
    </source>
</evidence>
<evidence type="ECO:0000256" key="4">
    <source>
        <dbReference type="SAM" id="MobiDB-lite"/>
    </source>
</evidence>
<evidence type="ECO:0000256" key="1">
    <source>
        <dbReference type="ARBA" id="ARBA00022741"/>
    </source>
</evidence>
<dbReference type="InterPro" id="IPR003778">
    <property type="entry name" value="CT_A_B"/>
</dbReference>
<dbReference type="SUPFAM" id="SSF50891">
    <property type="entry name" value="Cyclophilin-like"/>
    <property type="match status" value="1"/>
</dbReference>
<dbReference type="Gene3D" id="2.40.100.10">
    <property type="entry name" value="Cyclophilin-like"/>
    <property type="match status" value="1"/>
</dbReference>
<keyword evidence="3" id="KW-0067">ATP-binding</keyword>
<evidence type="ECO:0000256" key="2">
    <source>
        <dbReference type="ARBA" id="ARBA00022801"/>
    </source>
</evidence>
<dbReference type="PANTHER" id="PTHR43309:SF3">
    <property type="entry name" value="5-OXOPROLINASE SUBUNIT C"/>
    <property type="match status" value="1"/>
</dbReference>
<dbReference type="GO" id="GO:0005524">
    <property type="term" value="F:ATP binding"/>
    <property type="evidence" value="ECO:0007669"/>
    <property type="project" value="UniProtKB-KW"/>
</dbReference>
<name>A0A562BJL5_9BURK</name>
<dbReference type="AlphaFoldDB" id="A0A562BJL5"/>
<reference evidence="6 7" key="1">
    <citation type="submission" date="2019-07" db="EMBL/GenBank/DDBJ databases">
        <title>Genome sequencing of lignin-degrading bacterial isolates.</title>
        <authorList>
            <person name="Gladden J."/>
        </authorList>
    </citation>
    <scope>NUCLEOTIDE SEQUENCE [LARGE SCALE GENOMIC DNA]</scope>
    <source>
        <strain evidence="6 7">J11</strain>
    </source>
</reference>
<dbReference type="PANTHER" id="PTHR43309">
    <property type="entry name" value="5-OXOPROLINASE SUBUNIT C"/>
    <property type="match status" value="1"/>
</dbReference>
<protein>
    <submittedName>
        <fullName evidence="6">Biotin-dependent carboxylase-like uncharacterized protein</fullName>
    </submittedName>
</protein>
<comment type="caution">
    <text evidence="6">The sequence shown here is derived from an EMBL/GenBank/DDBJ whole genome shotgun (WGS) entry which is preliminary data.</text>
</comment>
<feature type="region of interest" description="Disordered" evidence="4">
    <location>
        <begin position="148"/>
        <end position="169"/>
    </location>
</feature>
<dbReference type="NCBIfam" id="TIGR00724">
    <property type="entry name" value="urea_amlyse_rel"/>
    <property type="match status" value="1"/>
</dbReference>
<keyword evidence="2" id="KW-0378">Hydrolase</keyword>
<sequence>MIEILRPGALASVQDAGRAGARRFGVGTAGALDTVALAVGNVLAGNARTAAAIEFTLGRAAVRFHAGARIALTGAECCAEIDGKPLPAWHAATVAPGSTLILGAPRAGSRAYLCVAGGIDVPLVMGSRSTDLKAGFGGHQGRALRDGDRLQIGAGDGPNDGAGPDDAGEAGRAGLDIVGVLPPSWALPLPPVGRALPIRMLPGLEYHQFDGAAHAALWEAPWTLTPQSNRIGFRLQGPPLSRRAEHRGHDLLSHGVVPGVMQVPPGGQPIVLMADAQTTGGYPKIGVVIEADLWRLAQAPLGATLRFLRVTPQQAGDAQAQLERYLARIEQALAWHGQGLPAARHLRAMTRPERTGESSCKSI</sequence>
<accession>A0A562BJL5</accession>
<dbReference type="Proteomes" id="UP000318141">
    <property type="component" value="Unassembled WGS sequence"/>
</dbReference>
<dbReference type="GO" id="GO:0016787">
    <property type="term" value="F:hydrolase activity"/>
    <property type="evidence" value="ECO:0007669"/>
    <property type="project" value="UniProtKB-KW"/>
</dbReference>
<evidence type="ECO:0000256" key="3">
    <source>
        <dbReference type="ARBA" id="ARBA00022840"/>
    </source>
</evidence>
<organism evidence="6 7">
    <name type="scientific">Cupriavidus gilardii J11</name>
    <dbReference type="NCBI Taxonomy" id="936133"/>
    <lineage>
        <taxon>Bacteria</taxon>
        <taxon>Pseudomonadati</taxon>
        <taxon>Pseudomonadota</taxon>
        <taxon>Betaproteobacteria</taxon>
        <taxon>Burkholderiales</taxon>
        <taxon>Burkholderiaceae</taxon>
        <taxon>Cupriavidus</taxon>
    </lineage>
</organism>
<evidence type="ECO:0000313" key="7">
    <source>
        <dbReference type="Proteomes" id="UP000318141"/>
    </source>
</evidence>